<evidence type="ECO:0000259" key="1">
    <source>
        <dbReference type="Pfam" id="PF12762"/>
    </source>
</evidence>
<dbReference type="PANTHER" id="PTHR47163">
    <property type="entry name" value="DDE_TNP_IS1595 DOMAIN-CONTAINING PROTEIN"/>
    <property type="match status" value="1"/>
</dbReference>
<evidence type="ECO:0000313" key="2">
    <source>
        <dbReference type="EMBL" id="OAD79039.1"/>
    </source>
</evidence>
<reference evidence="3" key="1">
    <citation type="submission" date="2015-06" db="EMBL/GenBank/DDBJ databases">
        <title>Expansion of signal transduction pathways in fungi by whole-genome duplication.</title>
        <authorList>
            <consortium name="DOE Joint Genome Institute"/>
            <person name="Corrochano L.M."/>
            <person name="Kuo A."/>
            <person name="Marcet-Houben M."/>
            <person name="Polaino S."/>
            <person name="Salamov A."/>
            <person name="Villalobos J.M."/>
            <person name="Alvarez M.I."/>
            <person name="Avalos J."/>
            <person name="Benito E.P."/>
            <person name="Benoit I."/>
            <person name="Burger G."/>
            <person name="Camino L.P."/>
            <person name="Canovas D."/>
            <person name="Cerda-Olmedo E."/>
            <person name="Cheng J.-F."/>
            <person name="Dominguez A."/>
            <person name="Elias M."/>
            <person name="Eslava A.P."/>
            <person name="Glaser F."/>
            <person name="Grimwood J."/>
            <person name="Gutierrez G."/>
            <person name="Heitman J."/>
            <person name="Henrissat B."/>
            <person name="Iturriaga E.A."/>
            <person name="Lang B.F."/>
            <person name="Lavin J.L."/>
            <person name="Lee S."/>
            <person name="Li W."/>
            <person name="Lindquist E."/>
            <person name="Lopez-Garcia S."/>
            <person name="Luque E.M."/>
            <person name="Marcos A.T."/>
            <person name="Martin J."/>
            <person name="McCluskey K."/>
            <person name="Medina H.R."/>
            <person name="Miralles-Duran A."/>
            <person name="Miyazaki A."/>
            <person name="Munoz-Torres E."/>
            <person name="Oguiza J.A."/>
            <person name="Ohm R."/>
            <person name="Olmedo M."/>
            <person name="Orejas M."/>
            <person name="Ortiz-Castellanos L."/>
            <person name="Pisabarro A.G."/>
            <person name="Rodriguez-Romero J."/>
            <person name="Ruiz-Herrera J."/>
            <person name="Ruiz-Vazquez R."/>
            <person name="Sanz C."/>
            <person name="Schackwitz W."/>
            <person name="Schmutz J."/>
            <person name="Shahriari M."/>
            <person name="Shelest E."/>
            <person name="Silva-Franco F."/>
            <person name="Soanes D."/>
            <person name="Syed K."/>
            <person name="Tagua V.G."/>
            <person name="Talbot N.J."/>
            <person name="Thon M."/>
            <person name="De vries R.P."/>
            <person name="Wiebenga A."/>
            <person name="Yadav J.S."/>
            <person name="Braun E.L."/>
            <person name="Baker S."/>
            <person name="Garre V."/>
            <person name="Horwitz B."/>
            <person name="Torres-Martinez S."/>
            <person name="Idnurm A."/>
            <person name="Herrera-Estrella A."/>
            <person name="Gabaldon T."/>
            <person name="Grigoriev I.V."/>
        </authorList>
    </citation>
    <scope>NUCLEOTIDE SEQUENCE [LARGE SCALE GENOMIC DNA]</scope>
    <source>
        <strain evidence="3">NRRL 1555(-)</strain>
    </source>
</reference>
<dbReference type="InterPro" id="IPR053164">
    <property type="entry name" value="IS1016-like_transposase"/>
</dbReference>
<dbReference type="Proteomes" id="UP000077315">
    <property type="component" value="Unassembled WGS sequence"/>
</dbReference>
<dbReference type="AlphaFoldDB" id="A0A167Q470"/>
<proteinExistence type="predicted"/>
<keyword evidence="3" id="KW-1185">Reference proteome</keyword>
<evidence type="ECO:0000313" key="3">
    <source>
        <dbReference type="Proteomes" id="UP000077315"/>
    </source>
</evidence>
<dbReference type="STRING" id="763407.A0A167Q470"/>
<dbReference type="Pfam" id="PF12762">
    <property type="entry name" value="DDE_Tnp_IS1595"/>
    <property type="match status" value="1"/>
</dbReference>
<dbReference type="InParanoid" id="A0A167Q470"/>
<organism evidence="2 3">
    <name type="scientific">Phycomyces blakesleeanus (strain ATCC 8743b / DSM 1359 / FGSC 10004 / NBRC 33097 / NRRL 1555)</name>
    <dbReference type="NCBI Taxonomy" id="763407"/>
    <lineage>
        <taxon>Eukaryota</taxon>
        <taxon>Fungi</taxon>
        <taxon>Fungi incertae sedis</taxon>
        <taxon>Mucoromycota</taxon>
        <taxon>Mucoromycotina</taxon>
        <taxon>Mucoromycetes</taxon>
        <taxon>Mucorales</taxon>
        <taxon>Phycomycetaceae</taxon>
        <taxon>Phycomyces</taxon>
    </lineage>
</organism>
<dbReference type="VEuPathDB" id="FungiDB:PHYBLDRAFT_62196"/>
<dbReference type="RefSeq" id="XP_018297079.1">
    <property type="nucleotide sequence ID" value="XM_018440927.1"/>
</dbReference>
<accession>A0A167Q470</accession>
<dbReference type="OrthoDB" id="2216067at2759"/>
<dbReference type="PANTHER" id="PTHR47163:SF2">
    <property type="entry name" value="SI:DKEY-17M8.2"/>
    <property type="match status" value="1"/>
</dbReference>
<gene>
    <name evidence="2" type="ORF">PHYBLDRAFT_62196</name>
</gene>
<feature type="domain" description="ISXO2-like transposase" evidence="1">
    <location>
        <begin position="4"/>
        <end position="64"/>
    </location>
</feature>
<protein>
    <recommendedName>
        <fullName evidence="1">ISXO2-like transposase domain-containing protein</fullName>
    </recommendedName>
</protein>
<dbReference type="GeneID" id="29001833"/>
<name>A0A167Q470_PHYB8</name>
<dbReference type="EMBL" id="KV440973">
    <property type="protein sequence ID" value="OAD79039.1"/>
    <property type="molecule type" value="Genomic_DNA"/>
</dbReference>
<dbReference type="InterPro" id="IPR024445">
    <property type="entry name" value="Tnp_ISXO2-like"/>
</dbReference>
<sequence length="145" mass="17635">MVEQKTFLMAVPQRDAATLLQVIKMYVNHNRVIHTDCWTSYGRLLSVFDMNYTHRTVNHNVEYIIFDGLWNAINMSCKTRLRTRHMMPWMLIEFIWKKYENRLWQEILKMLAEISFGSNVKNPIFITYEYLEDDKNEEYTDFTMF</sequence>